<evidence type="ECO:0000256" key="4">
    <source>
        <dbReference type="SAM" id="Phobius"/>
    </source>
</evidence>
<dbReference type="PATRIC" id="fig|1225176.3.peg.581"/>
<accession>K1L810</accession>
<evidence type="ECO:0000256" key="2">
    <source>
        <dbReference type="ARBA" id="ARBA00022676"/>
    </source>
</evidence>
<gene>
    <name evidence="6" type="primary">wbbL</name>
    <name evidence="6" type="ORF">B879_00546</name>
</gene>
<protein>
    <submittedName>
        <fullName evidence="6">dTDP-Rha:alpha-D-GlcNAc-pyrophosphate polyprenol, alpha-3-L-rhamnosyltransferase</fullName>
        <ecNumber evidence="6">2.4.-.-</ecNumber>
    </submittedName>
</protein>
<keyword evidence="2 6" id="KW-0328">Glycosyltransferase</keyword>
<comment type="similarity">
    <text evidence="1">Belongs to the glycosyltransferase 2 family.</text>
</comment>
<keyword evidence="4" id="KW-1133">Transmembrane helix</keyword>
<evidence type="ECO:0000313" key="7">
    <source>
        <dbReference type="Proteomes" id="UP000004478"/>
    </source>
</evidence>
<dbReference type="RefSeq" id="WP_009183595.1">
    <property type="nucleotide sequence ID" value="NZ_AMGM01000005.1"/>
</dbReference>
<dbReference type="EMBL" id="AMGM01000005">
    <property type="protein sequence ID" value="EKB50801.1"/>
    <property type="molecule type" value="Genomic_DNA"/>
</dbReference>
<feature type="transmembrane region" description="Helical" evidence="4">
    <location>
        <begin position="260"/>
        <end position="282"/>
    </location>
</feature>
<keyword evidence="4" id="KW-0812">Transmembrane</keyword>
<keyword evidence="3 6" id="KW-0808">Transferase</keyword>
<name>K1L810_CECL9</name>
<evidence type="ECO:0000259" key="5">
    <source>
        <dbReference type="Pfam" id="PF00535"/>
    </source>
</evidence>
<proteinExistence type="inferred from homology"/>
<dbReference type="Proteomes" id="UP000004478">
    <property type="component" value="Unassembled WGS sequence"/>
</dbReference>
<dbReference type="PANTHER" id="PTHR43179:SF12">
    <property type="entry name" value="GALACTOFURANOSYLTRANSFERASE GLFT2"/>
    <property type="match status" value="1"/>
</dbReference>
<dbReference type="OrthoDB" id="9771846at2"/>
<organism evidence="6 7">
    <name type="scientific">Cecembia lonarensis (strain CCUG 58316 / KCTC 22772 / LW9)</name>
    <dbReference type="NCBI Taxonomy" id="1225176"/>
    <lineage>
        <taxon>Bacteria</taxon>
        <taxon>Pseudomonadati</taxon>
        <taxon>Bacteroidota</taxon>
        <taxon>Cytophagia</taxon>
        <taxon>Cytophagales</taxon>
        <taxon>Cyclobacteriaceae</taxon>
        <taxon>Cecembia</taxon>
    </lineage>
</organism>
<feature type="domain" description="Glycosyltransferase 2-like" evidence="5">
    <location>
        <begin position="11"/>
        <end position="138"/>
    </location>
</feature>
<dbReference type="SUPFAM" id="SSF53448">
    <property type="entry name" value="Nucleotide-diphospho-sugar transferases"/>
    <property type="match status" value="1"/>
</dbReference>
<sequence>MGSKPPFSVAIIIINWNGYALSKRCLLSLEKVSGPAHQIIIVDNGSVDGSLEKLQKEFPKHIYLKNEKNLGFTGGNNIGITHALEKGFDYILLLNNDTVVSPDFLEELLKAKDKLSNAGMLQPLILFLDSPDKIWSAGGKYLKTFGVAKTLGDHAVLANYSLQDKKLDWATGCCMLLPAEVIKKVGLLENAYFAYFEDVDWSLRIRNAGYNIYLASQSTIYHEGSASSKKAHDEGTLSPTVFYLHARNQLFQLRRHSKGLHILTAWSYHLLKYFAWMSYFCLRGRFKKMKAVGRGILHGLRLDHTQADPLCP</sequence>
<dbReference type="GO" id="GO:0016757">
    <property type="term" value="F:glycosyltransferase activity"/>
    <property type="evidence" value="ECO:0007669"/>
    <property type="project" value="UniProtKB-KW"/>
</dbReference>
<comment type="caution">
    <text evidence="6">The sequence shown here is derived from an EMBL/GenBank/DDBJ whole genome shotgun (WGS) entry which is preliminary data.</text>
</comment>
<evidence type="ECO:0000313" key="6">
    <source>
        <dbReference type="EMBL" id="EKB50801.1"/>
    </source>
</evidence>
<dbReference type="InterPro" id="IPR001173">
    <property type="entry name" value="Glyco_trans_2-like"/>
</dbReference>
<dbReference type="AlphaFoldDB" id="K1L810"/>
<evidence type="ECO:0000256" key="3">
    <source>
        <dbReference type="ARBA" id="ARBA00022679"/>
    </source>
</evidence>
<dbReference type="InterPro" id="IPR029044">
    <property type="entry name" value="Nucleotide-diphossugar_trans"/>
</dbReference>
<reference evidence="6 7" key="1">
    <citation type="journal article" date="2012" name="J. Bacteriol.">
        <title>Draft Genome Sequence of Cecembia lonarensis Strain LW9T, Isolated from Lonar Lake, a Haloalkaline Lake in India.</title>
        <authorList>
            <person name="Shivaji S."/>
            <person name="Ara S."/>
            <person name="Singh A."/>
            <person name="Pinnaka A.K."/>
        </authorList>
    </citation>
    <scope>NUCLEOTIDE SEQUENCE [LARGE SCALE GENOMIC DNA]</scope>
    <source>
        <strain evidence="6 7">LW9</strain>
    </source>
</reference>
<dbReference type="PANTHER" id="PTHR43179">
    <property type="entry name" value="RHAMNOSYLTRANSFERASE WBBL"/>
    <property type="match status" value="1"/>
</dbReference>
<evidence type="ECO:0000256" key="1">
    <source>
        <dbReference type="ARBA" id="ARBA00006739"/>
    </source>
</evidence>
<dbReference type="Pfam" id="PF00535">
    <property type="entry name" value="Glycos_transf_2"/>
    <property type="match status" value="1"/>
</dbReference>
<dbReference type="Gene3D" id="3.90.550.10">
    <property type="entry name" value="Spore Coat Polysaccharide Biosynthesis Protein SpsA, Chain A"/>
    <property type="match status" value="1"/>
</dbReference>
<dbReference type="EC" id="2.4.-.-" evidence="6"/>
<dbReference type="CDD" id="cd04186">
    <property type="entry name" value="GT_2_like_c"/>
    <property type="match status" value="1"/>
</dbReference>
<keyword evidence="7" id="KW-1185">Reference proteome</keyword>
<keyword evidence="4" id="KW-0472">Membrane</keyword>